<accession>A0A8E1WBW0</accession>
<comment type="caution">
    <text evidence="1">The sequence shown here is derived from an EMBL/GenBank/DDBJ whole genome shotgun (WGS) entry which is preliminary data.</text>
</comment>
<evidence type="ECO:0000313" key="1">
    <source>
        <dbReference type="EMBL" id="MBB6464696.1"/>
    </source>
</evidence>
<evidence type="ECO:0000313" key="2">
    <source>
        <dbReference type="Proteomes" id="UP000532373"/>
    </source>
</evidence>
<protein>
    <submittedName>
        <fullName evidence="1">Uncharacterized protein</fullName>
    </submittedName>
</protein>
<proteinExistence type="predicted"/>
<dbReference type="RefSeq" id="WP_210322137.1">
    <property type="nucleotide sequence ID" value="NZ_JACHGI010000001.1"/>
</dbReference>
<gene>
    <name evidence="1" type="ORF">HNQ96_000543</name>
</gene>
<organism evidence="1 2">
    <name type="scientific">Aminobacter carboxidus</name>
    <dbReference type="NCBI Taxonomy" id="376165"/>
    <lineage>
        <taxon>Bacteria</taxon>
        <taxon>Pseudomonadati</taxon>
        <taxon>Pseudomonadota</taxon>
        <taxon>Alphaproteobacteria</taxon>
        <taxon>Hyphomicrobiales</taxon>
        <taxon>Phyllobacteriaceae</taxon>
        <taxon>Aminobacter</taxon>
    </lineage>
</organism>
<name>A0A8E1WBW0_9HYPH</name>
<dbReference type="EMBL" id="JACHGI010000001">
    <property type="protein sequence ID" value="MBB6464696.1"/>
    <property type="molecule type" value="Genomic_DNA"/>
</dbReference>
<reference evidence="1 2" key="1">
    <citation type="submission" date="2020-08" db="EMBL/GenBank/DDBJ databases">
        <title>Genomic Encyclopedia of Type Strains, Phase IV (KMG-IV): sequencing the most valuable type-strain genomes for metagenomic binning, comparative biology and taxonomic classification.</title>
        <authorList>
            <person name="Goeker M."/>
        </authorList>
    </citation>
    <scope>NUCLEOTIDE SEQUENCE [LARGE SCALE GENOMIC DNA]</scope>
    <source>
        <strain evidence="1 2">DSM 17454</strain>
    </source>
</reference>
<dbReference type="Proteomes" id="UP000532373">
    <property type="component" value="Unassembled WGS sequence"/>
</dbReference>
<sequence>MDSVLLSLGFVLIAKPMWRLLAGGETPSAVLLAAGVLAKMLKDAAGLAWCGVLLVAHAHTLA</sequence>
<dbReference type="AlphaFoldDB" id="A0A8E1WBW0"/>